<feature type="domain" description="N-acetyltransferase" evidence="1">
    <location>
        <begin position="11"/>
        <end position="163"/>
    </location>
</feature>
<accession>A0A4U1B2I4</accession>
<protein>
    <submittedName>
        <fullName evidence="2">GNAT family N-acetyltransferase</fullName>
    </submittedName>
</protein>
<dbReference type="InterPro" id="IPR016181">
    <property type="entry name" value="Acyl_CoA_acyltransferase"/>
</dbReference>
<dbReference type="Pfam" id="PF13673">
    <property type="entry name" value="Acetyltransf_10"/>
    <property type="match status" value="1"/>
</dbReference>
<dbReference type="InterPro" id="IPR000182">
    <property type="entry name" value="GNAT_dom"/>
</dbReference>
<dbReference type="AlphaFoldDB" id="A0A4U1B2I4"/>
<name>A0A4U1B2I4_9GAMM</name>
<dbReference type="PROSITE" id="PS51186">
    <property type="entry name" value="GNAT"/>
    <property type="match status" value="1"/>
</dbReference>
<comment type="caution">
    <text evidence="2">The sequence shown here is derived from an EMBL/GenBank/DDBJ whole genome shotgun (WGS) entry which is preliminary data.</text>
</comment>
<dbReference type="RefSeq" id="WP_136736961.1">
    <property type="nucleotide sequence ID" value="NZ_SWDB01000035.1"/>
</dbReference>
<organism evidence="2 3">
    <name type="scientific">Thalassotalea mangrovi</name>
    <dbReference type="NCBI Taxonomy" id="2572245"/>
    <lineage>
        <taxon>Bacteria</taxon>
        <taxon>Pseudomonadati</taxon>
        <taxon>Pseudomonadota</taxon>
        <taxon>Gammaproteobacteria</taxon>
        <taxon>Alteromonadales</taxon>
        <taxon>Colwelliaceae</taxon>
        <taxon>Thalassotalea</taxon>
    </lineage>
</organism>
<proteinExistence type="predicted"/>
<dbReference type="SUPFAM" id="SSF55729">
    <property type="entry name" value="Acyl-CoA N-acyltransferases (Nat)"/>
    <property type="match status" value="1"/>
</dbReference>
<keyword evidence="3" id="KW-1185">Reference proteome</keyword>
<dbReference type="GO" id="GO:0016747">
    <property type="term" value="F:acyltransferase activity, transferring groups other than amino-acyl groups"/>
    <property type="evidence" value="ECO:0007669"/>
    <property type="project" value="InterPro"/>
</dbReference>
<dbReference type="Gene3D" id="3.40.630.30">
    <property type="match status" value="1"/>
</dbReference>
<keyword evidence="2" id="KW-0808">Transferase</keyword>
<dbReference type="Proteomes" id="UP000307999">
    <property type="component" value="Unassembled WGS sequence"/>
</dbReference>
<evidence type="ECO:0000313" key="3">
    <source>
        <dbReference type="Proteomes" id="UP000307999"/>
    </source>
</evidence>
<gene>
    <name evidence="2" type="ORF">E8M12_14360</name>
</gene>
<reference evidence="2 3" key="1">
    <citation type="submission" date="2019-04" db="EMBL/GenBank/DDBJ databases">
        <title>Thalassotalea guangxiensis sp. nov., isolated from sediment of the coastal wetland.</title>
        <authorList>
            <person name="Zheng S."/>
            <person name="Zhang D."/>
        </authorList>
    </citation>
    <scope>NUCLEOTIDE SEQUENCE [LARGE SCALE GENOMIC DNA]</scope>
    <source>
        <strain evidence="2 3">ZS-4</strain>
    </source>
</reference>
<evidence type="ECO:0000259" key="1">
    <source>
        <dbReference type="PROSITE" id="PS51186"/>
    </source>
</evidence>
<evidence type="ECO:0000313" key="2">
    <source>
        <dbReference type="EMBL" id="TKB43650.1"/>
    </source>
</evidence>
<dbReference type="EMBL" id="SWDB01000035">
    <property type="protein sequence ID" value="TKB43650.1"/>
    <property type="molecule type" value="Genomic_DNA"/>
</dbReference>
<sequence>MASLAIHYKATHFNELSAAELYQALKLRVDVFVVEQTCYYPELDNKDIDKEVIHLLAYDSNGKRNELDLLPLAAYLRILPPGLCYPGMVAIGRVATDMDYRGKGLGHPLMSEALQLCQQYWPDFSVKISAQEHLEAFYNKHGFVRVSDMYLEDGIPHIEMLKD</sequence>
<dbReference type="OrthoDB" id="9796171at2"/>